<proteinExistence type="predicted"/>
<evidence type="ECO:0000313" key="3">
    <source>
        <dbReference type="Proteomes" id="UP001596270"/>
    </source>
</evidence>
<dbReference type="InterPro" id="IPR043605">
    <property type="entry name" value="DUF883_C"/>
</dbReference>
<dbReference type="RefSeq" id="WP_371439956.1">
    <property type="nucleotide sequence ID" value="NZ_JBHSRS010000084.1"/>
</dbReference>
<gene>
    <name evidence="2" type="ORF">ACFQND_23470</name>
</gene>
<feature type="domain" description="DUF883" evidence="1">
    <location>
        <begin position="86"/>
        <end position="112"/>
    </location>
</feature>
<evidence type="ECO:0000259" key="1">
    <source>
        <dbReference type="Pfam" id="PF19029"/>
    </source>
</evidence>
<dbReference type="Pfam" id="PF19029">
    <property type="entry name" value="DUF883_C"/>
    <property type="match status" value="1"/>
</dbReference>
<dbReference type="Proteomes" id="UP001596270">
    <property type="component" value="Unassembled WGS sequence"/>
</dbReference>
<dbReference type="EMBL" id="JBHSRS010000084">
    <property type="protein sequence ID" value="MFC6284198.1"/>
    <property type="molecule type" value="Genomic_DNA"/>
</dbReference>
<reference evidence="3" key="1">
    <citation type="journal article" date="2019" name="Int. J. Syst. Evol. Microbiol.">
        <title>The Global Catalogue of Microorganisms (GCM) 10K type strain sequencing project: providing services to taxonomists for standard genome sequencing and annotation.</title>
        <authorList>
            <consortium name="The Broad Institute Genomics Platform"/>
            <consortium name="The Broad Institute Genome Sequencing Center for Infectious Disease"/>
            <person name="Wu L."/>
            <person name="Ma J."/>
        </authorList>
    </citation>
    <scope>NUCLEOTIDE SEQUENCE [LARGE SCALE GENOMIC DNA]</scope>
    <source>
        <strain evidence="3">CCUG 39402</strain>
    </source>
</reference>
<accession>A0ABW1U5B3</accession>
<protein>
    <recommendedName>
        <fullName evidence="1">DUF883 domain-containing protein</fullName>
    </recommendedName>
</protein>
<keyword evidence="3" id="KW-1185">Reference proteome</keyword>
<evidence type="ECO:0000313" key="2">
    <source>
        <dbReference type="EMBL" id="MFC6284198.1"/>
    </source>
</evidence>
<name>A0ABW1U5B3_9BURK</name>
<organism evidence="2 3">
    <name type="scientific">Polaromonas aquatica</name>
    <dbReference type="NCBI Taxonomy" id="332657"/>
    <lineage>
        <taxon>Bacteria</taxon>
        <taxon>Pseudomonadati</taxon>
        <taxon>Pseudomonadota</taxon>
        <taxon>Betaproteobacteria</taxon>
        <taxon>Burkholderiales</taxon>
        <taxon>Comamonadaceae</taxon>
        <taxon>Polaromonas</taxon>
    </lineage>
</organism>
<comment type="caution">
    <text evidence="2">The sequence shown here is derived from an EMBL/GenBank/DDBJ whole genome shotgun (WGS) entry which is preliminary data.</text>
</comment>
<sequence>MEKIVHPTVSGDESAANAIQRRVDATGAALHNSIDKVAEPARHAVDRVAGGAHEAVDKLANTANRFSGQTHRLTEAPARALETSKSWVQERPLEAVGVALALGFILGRLSAR</sequence>